<dbReference type="AlphaFoldDB" id="A0A414P7T2"/>
<reference evidence="2 3" key="1">
    <citation type="submission" date="2018-08" db="EMBL/GenBank/DDBJ databases">
        <title>A genome reference for cultivated species of the human gut microbiota.</title>
        <authorList>
            <person name="Zou Y."/>
            <person name="Xue W."/>
            <person name="Luo G."/>
        </authorList>
    </citation>
    <scope>NUCLEOTIDE SEQUENCE [LARGE SCALE GENOMIC DNA]</scope>
    <source>
        <strain evidence="2 3">AM25-1LB</strain>
    </source>
</reference>
<feature type="region of interest" description="Disordered" evidence="1">
    <location>
        <begin position="1"/>
        <end position="21"/>
    </location>
</feature>
<evidence type="ECO:0000313" key="3">
    <source>
        <dbReference type="Proteomes" id="UP000284902"/>
    </source>
</evidence>
<accession>A0A414P7T2</accession>
<dbReference type="RefSeq" id="WP_118212541.1">
    <property type="nucleotide sequence ID" value="NZ_JAQEAQ010000003.1"/>
</dbReference>
<name>A0A414P7T2_9FIRM</name>
<dbReference type="EMBL" id="QRHG01000006">
    <property type="protein sequence ID" value="RHF62291.1"/>
    <property type="molecule type" value="Genomic_DNA"/>
</dbReference>
<proteinExistence type="predicted"/>
<dbReference type="Proteomes" id="UP000284902">
    <property type="component" value="Unassembled WGS sequence"/>
</dbReference>
<feature type="region of interest" description="Disordered" evidence="1">
    <location>
        <begin position="82"/>
        <end position="105"/>
    </location>
</feature>
<protein>
    <submittedName>
        <fullName evidence="2">Uncharacterized protein</fullName>
    </submittedName>
</protein>
<evidence type="ECO:0000256" key="1">
    <source>
        <dbReference type="SAM" id="MobiDB-lite"/>
    </source>
</evidence>
<evidence type="ECO:0000313" key="2">
    <source>
        <dbReference type="EMBL" id="RHF62291.1"/>
    </source>
</evidence>
<gene>
    <name evidence="2" type="ORF">DW672_03360</name>
</gene>
<comment type="caution">
    <text evidence="2">The sequence shown here is derived from an EMBL/GenBank/DDBJ whole genome shotgun (WGS) entry which is preliminary data.</text>
</comment>
<sequence length="195" mass="22454">MAEYDMNRKAGHTKEDNERKVAKVITGKAKTKPNEMRKVKSMIISDDASNVKSYVIRDVLIPTFKKTILDVVDMILFGGEGGSKRSRNDSRPPYRSYYEDRDRHERRARPGNAFDYDDITFDSRGDAELVLDQMREMVDRESGYGLVTVADMYDMAGLSVPYTARNYGWFNLRTAEVMRGHDGYYLKLPRAMPID</sequence>
<organism evidence="2 3">
    <name type="scientific">[Ruminococcus] lactaris</name>
    <dbReference type="NCBI Taxonomy" id="46228"/>
    <lineage>
        <taxon>Bacteria</taxon>
        <taxon>Bacillati</taxon>
        <taxon>Bacillota</taxon>
        <taxon>Clostridia</taxon>
        <taxon>Lachnospirales</taxon>
        <taxon>Lachnospiraceae</taxon>
        <taxon>Mediterraneibacter</taxon>
    </lineage>
</organism>